<dbReference type="PANTHER" id="PTHR34614:SF2">
    <property type="entry name" value="TRANSPOSASE IS4-LIKE DOMAIN-CONTAINING PROTEIN"/>
    <property type="match status" value="1"/>
</dbReference>
<name>A0A370NI07_9BURK</name>
<reference evidence="3" key="1">
    <citation type="submission" date="2018-06" db="EMBL/GenBank/DDBJ databases">
        <authorList>
            <person name="Feng T."/>
            <person name="Jeon C.O."/>
        </authorList>
    </citation>
    <scope>NUCLEOTIDE SEQUENCE [LARGE SCALE GENOMIC DNA]</scope>
    <source>
        <strain evidence="3">S23</strain>
    </source>
</reference>
<comment type="caution">
    <text evidence="2">The sequence shown here is derived from an EMBL/GenBank/DDBJ whole genome shotgun (WGS) entry which is preliminary data.</text>
</comment>
<dbReference type="RefSeq" id="WP_115216294.1">
    <property type="nucleotide sequence ID" value="NZ_QKWJ01000107.1"/>
</dbReference>
<dbReference type="InterPro" id="IPR002559">
    <property type="entry name" value="Transposase_11"/>
</dbReference>
<dbReference type="PANTHER" id="PTHR34614">
    <property type="match status" value="1"/>
</dbReference>
<dbReference type="GO" id="GO:0004803">
    <property type="term" value="F:transposase activity"/>
    <property type="evidence" value="ECO:0007669"/>
    <property type="project" value="InterPro"/>
</dbReference>
<sequence length="562" mass="61013">MHIFEREVNGHRYRIAAQSVWDAERGRSVARQVVLGPAEPPRVADLSATQTVGTRGVGDVGALIWVAEQLDLVGRIDHACAGVGAKDGPSVGELAVAVAIQRACAPGPKCELGDFLDESLPRLSCLQGSAFTGQAFHRVAQQVTDEQLEQAQVAIAKAAVARFELSADVLAFDTTNFDTHIDTQTPGELARRGHAKSKRSELRVVGLGVLVSETGHVPLLYRTYPGNGSDQAVLAACLGGLAQLHEALDSGEGRERPAQRTVVRDGGFWSPQLELDLDAAGYYSLISLPLGHKAAEEALRMAAQRGAMKPLSGKLSDVRAARVRTAVGELDRTLVVVESQELLAGQKRGIAVALGKAKVELSTLEGLIEKGRITRSRLELRVKKALAREHLSSFVVTTIAGSEAVPTLHWHVDATLRRELERTRLGKRVLCTDRHNWSTGRIVSAFRGQWNVEELFRRAKKGGVVPWGPSHQWADGSLRLHTFATVLGLMLVSLARMALRTDASARRMMEGLAEIKVTLVKTKTGAAGRRPTAMLAPELTSEQRRAVKVFELQRWAPILFHV</sequence>
<evidence type="ECO:0000313" key="2">
    <source>
        <dbReference type="EMBL" id="RDK05236.1"/>
    </source>
</evidence>
<keyword evidence="3" id="KW-1185">Reference proteome</keyword>
<protein>
    <recommendedName>
        <fullName evidence="1">Transposase IS4-like domain-containing protein</fullName>
    </recommendedName>
</protein>
<gene>
    <name evidence="2" type="ORF">DN412_38220</name>
</gene>
<organism evidence="2 3">
    <name type="scientific">Cupriavidus lacunae</name>
    <dbReference type="NCBI Taxonomy" id="2666307"/>
    <lineage>
        <taxon>Bacteria</taxon>
        <taxon>Pseudomonadati</taxon>
        <taxon>Pseudomonadota</taxon>
        <taxon>Betaproteobacteria</taxon>
        <taxon>Burkholderiales</taxon>
        <taxon>Burkholderiaceae</taxon>
        <taxon>Cupriavidus</taxon>
    </lineage>
</organism>
<proteinExistence type="predicted"/>
<dbReference type="GO" id="GO:0003677">
    <property type="term" value="F:DNA binding"/>
    <property type="evidence" value="ECO:0007669"/>
    <property type="project" value="InterPro"/>
</dbReference>
<dbReference type="EMBL" id="QKWJ01000107">
    <property type="protein sequence ID" value="RDK05236.1"/>
    <property type="molecule type" value="Genomic_DNA"/>
</dbReference>
<accession>A0A370NI07</accession>
<evidence type="ECO:0000313" key="3">
    <source>
        <dbReference type="Proteomes" id="UP000255165"/>
    </source>
</evidence>
<evidence type="ECO:0000259" key="1">
    <source>
        <dbReference type="Pfam" id="PF01609"/>
    </source>
</evidence>
<dbReference type="AlphaFoldDB" id="A0A370NI07"/>
<dbReference type="GO" id="GO:0006313">
    <property type="term" value="P:DNA transposition"/>
    <property type="evidence" value="ECO:0007669"/>
    <property type="project" value="InterPro"/>
</dbReference>
<dbReference type="Proteomes" id="UP000255165">
    <property type="component" value="Unassembled WGS sequence"/>
</dbReference>
<dbReference type="Pfam" id="PF01609">
    <property type="entry name" value="DDE_Tnp_1"/>
    <property type="match status" value="1"/>
</dbReference>
<feature type="domain" description="Transposase IS4-like" evidence="1">
    <location>
        <begin position="169"/>
        <end position="460"/>
    </location>
</feature>